<evidence type="ECO:0000256" key="1">
    <source>
        <dbReference type="ARBA" id="ARBA00022884"/>
    </source>
</evidence>
<dbReference type="SUPFAM" id="SSF54928">
    <property type="entry name" value="RNA-binding domain, RBD"/>
    <property type="match status" value="2"/>
</dbReference>
<gene>
    <name evidence="5" type="ORF">NADFUDRAFT_45412</name>
</gene>
<sequence>MGATSKDSKKSVSKDVKKSSKKEESSSESSGSESSGSESSDSEEVEEKKEESSDSEASGSDSEDKSAKRSAEESEEAEESSKKQKVEESAEVAAEPTSEPGTIFVGRLSWNIDDEWLGREFEHIGEIVGSRVILERDSGKSRGYGYVDFKNMADAEKAVAEMNGKEIDGRPINVDISTTKPQSSGDRSNARASRFGDVPSTPSDTLFVGNLSFNAERDQLFDLFSQYGSVISVRLPTHPDTEQPKGFGYVQFGSLDESKAAFEACQGTEVAGRSIRLDFSTPRDPSTQGSRGGFGGDRGGRGGSREVASVAVVAPEVASVVTVVDVVALPPVAVVVSLISRERRLLFK</sequence>
<dbReference type="InterPro" id="IPR000504">
    <property type="entry name" value="RRM_dom"/>
</dbReference>
<evidence type="ECO:0000256" key="3">
    <source>
        <dbReference type="SAM" id="MobiDB-lite"/>
    </source>
</evidence>
<evidence type="ECO:0000313" key="5">
    <source>
        <dbReference type="EMBL" id="ODQ67249.1"/>
    </source>
</evidence>
<dbReference type="GO" id="GO:0051276">
    <property type="term" value="P:chromosome organization"/>
    <property type="evidence" value="ECO:0007669"/>
    <property type="project" value="EnsemblFungi"/>
</dbReference>
<keyword evidence="6" id="KW-1185">Reference proteome</keyword>
<keyword evidence="1 2" id="KW-0694">RNA-binding</keyword>
<protein>
    <submittedName>
        <fullName evidence="5">RNA-binding domain-containing protein</fullName>
    </submittedName>
</protein>
<reference evidence="5 6" key="1">
    <citation type="journal article" date="2016" name="Proc. Natl. Acad. Sci. U.S.A.">
        <title>Comparative genomics of biotechnologically important yeasts.</title>
        <authorList>
            <person name="Riley R."/>
            <person name="Haridas S."/>
            <person name="Wolfe K.H."/>
            <person name="Lopes M.R."/>
            <person name="Hittinger C.T."/>
            <person name="Goeker M."/>
            <person name="Salamov A.A."/>
            <person name="Wisecaver J.H."/>
            <person name="Long T.M."/>
            <person name="Calvey C.H."/>
            <person name="Aerts A.L."/>
            <person name="Barry K.W."/>
            <person name="Choi C."/>
            <person name="Clum A."/>
            <person name="Coughlan A.Y."/>
            <person name="Deshpande S."/>
            <person name="Douglass A.P."/>
            <person name="Hanson S.J."/>
            <person name="Klenk H.-P."/>
            <person name="LaButti K.M."/>
            <person name="Lapidus A."/>
            <person name="Lindquist E.A."/>
            <person name="Lipzen A.M."/>
            <person name="Meier-Kolthoff J.P."/>
            <person name="Ohm R.A."/>
            <person name="Otillar R.P."/>
            <person name="Pangilinan J.L."/>
            <person name="Peng Y."/>
            <person name="Rokas A."/>
            <person name="Rosa C.A."/>
            <person name="Scheuner C."/>
            <person name="Sibirny A.A."/>
            <person name="Slot J.C."/>
            <person name="Stielow J.B."/>
            <person name="Sun H."/>
            <person name="Kurtzman C.P."/>
            <person name="Blackwell M."/>
            <person name="Grigoriev I.V."/>
            <person name="Jeffries T.W."/>
        </authorList>
    </citation>
    <scope>NUCLEOTIDE SEQUENCE [LARGE SCALE GENOMIC DNA]</scope>
    <source>
        <strain evidence="5 6">DSM 6958</strain>
    </source>
</reference>
<proteinExistence type="predicted"/>
<dbReference type="GO" id="GO:0005635">
    <property type="term" value="C:nuclear envelope"/>
    <property type="evidence" value="ECO:0007669"/>
    <property type="project" value="EnsemblFungi"/>
</dbReference>
<evidence type="ECO:0000259" key="4">
    <source>
        <dbReference type="PROSITE" id="PS50102"/>
    </source>
</evidence>
<feature type="domain" description="RRM" evidence="4">
    <location>
        <begin position="204"/>
        <end position="282"/>
    </location>
</feature>
<feature type="compositionally biased region" description="Basic and acidic residues" evidence="3">
    <location>
        <begin position="1"/>
        <end position="25"/>
    </location>
</feature>
<dbReference type="GO" id="GO:0043047">
    <property type="term" value="F:single-stranded telomeric DNA binding"/>
    <property type="evidence" value="ECO:0007669"/>
    <property type="project" value="EnsemblFungi"/>
</dbReference>
<dbReference type="STRING" id="857566.A0A1E3PP86"/>
<feature type="compositionally biased region" description="Basic and acidic residues" evidence="3">
    <location>
        <begin position="79"/>
        <end position="88"/>
    </location>
</feature>
<dbReference type="InterPro" id="IPR035979">
    <property type="entry name" value="RBD_domain_sf"/>
</dbReference>
<dbReference type="InterPro" id="IPR012677">
    <property type="entry name" value="Nucleotide-bd_a/b_plait_sf"/>
</dbReference>
<feature type="region of interest" description="Disordered" evidence="3">
    <location>
        <begin position="170"/>
        <end position="197"/>
    </location>
</feature>
<dbReference type="Pfam" id="PF00076">
    <property type="entry name" value="RRM_1"/>
    <property type="match status" value="2"/>
</dbReference>
<feature type="region of interest" description="Disordered" evidence="3">
    <location>
        <begin position="1"/>
        <end position="98"/>
    </location>
</feature>
<dbReference type="SMART" id="SM00360">
    <property type="entry name" value="RRM"/>
    <property type="match status" value="2"/>
</dbReference>
<feature type="compositionally biased region" description="Low complexity" evidence="3">
    <location>
        <begin position="27"/>
        <end position="39"/>
    </location>
</feature>
<dbReference type="GO" id="GO:0032040">
    <property type="term" value="C:small-subunit processome"/>
    <property type="evidence" value="ECO:0007669"/>
    <property type="project" value="EnsemblFungi"/>
</dbReference>
<dbReference type="GO" id="GO:0008139">
    <property type="term" value="F:nuclear localization sequence binding"/>
    <property type="evidence" value="ECO:0007669"/>
    <property type="project" value="EnsemblFungi"/>
</dbReference>
<dbReference type="AlphaFoldDB" id="A0A1E3PP86"/>
<feature type="compositionally biased region" description="Basic and acidic residues" evidence="3">
    <location>
        <begin position="62"/>
        <end position="72"/>
    </location>
</feature>
<evidence type="ECO:0000313" key="6">
    <source>
        <dbReference type="Proteomes" id="UP000095009"/>
    </source>
</evidence>
<dbReference type="Proteomes" id="UP000095009">
    <property type="component" value="Unassembled WGS sequence"/>
</dbReference>
<feature type="region of interest" description="Disordered" evidence="3">
    <location>
        <begin position="278"/>
        <end position="302"/>
    </location>
</feature>
<accession>A0A1E3PP86</accession>
<dbReference type="EMBL" id="KV454407">
    <property type="protein sequence ID" value="ODQ67249.1"/>
    <property type="molecule type" value="Genomic_DNA"/>
</dbReference>
<organism evidence="5 6">
    <name type="scientific">Nadsonia fulvescens var. elongata DSM 6958</name>
    <dbReference type="NCBI Taxonomy" id="857566"/>
    <lineage>
        <taxon>Eukaryota</taxon>
        <taxon>Fungi</taxon>
        <taxon>Dikarya</taxon>
        <taxon>Ascomycota</taxon>
        <taxon>Saccharomycotina</taxon>
        <taxon>Dipodascomycetes</taxon>
        <taxon>Dipodascales</taxon>
        <taxon>Dipodascales incertae sedis</taxon>
        <taxon>Nadsonia</taxon>
    </lineage>
</organism>
<evidence type="ECO:0000256" key="2">
    <source>
        <dbReference type="PROSITE-ProRule" id="PRU00176"/>
    </source>
</evidence>
<dbReference type="OrthoDB" id="439808at2759"/>
<dbReference type="GO" id="GO:0006310">
    <property type="term" value="P:DNA recombination"/>
    <property type="evidence" value="ECO:0007669"/>
    <property type="project" value="EnsemblFungi"/>
</dbReference>
<dbReference type="GO" id="GO:0003723">
    <property type="term" value="F:RNA binding"/>
    <property type="evidence" value="ECO:0007669"/>
    <property type="project" value="UniProtKB-UniRule"/>
</dbReference>
<dbReference type="Gene3D" id="3.30.70.330">
    <property type="match status" value="2"/>
</dbReference>
<dbReference type="GO" id="GO:0051880">
    <property type="term" value="F:G-quadruplex DNA binding"/>
    <property type="evidence" value="ECO:0007669"/>
    <property type="project" value="EnsemblFungi"/>
</dbReference>
<dbReference type="InterPro" id="IPR052462">
    <property type="entry name" value="SLIRP/GR-RBP-like"/>
</dbReference>
<dbReference type="PANTHER" id="PTHR48027">
    <property type="entry name" value="HETEROGENEOUS NUCLEAR RIBONUCLEOPROTEIN 87F-RELATED"/>
    <property type="match status" value="1"/>
</dbReference>
<feature type="domain" description="RRM" evidence="4">
    <location>
        <begin position="101"/>
        <end position="179"/>
    </location>
</feature>
<name>A0A1E3PP86_9ASCO</name>
<feature type="compositionally biased region" description="Polar residues" evidence="3">
    <location>
        <begin position="175"/>
        <end position="191"/>
    </location>
</feature>
<dbReference type="PROSITE" id="PS50102">
    <property type="entry name" value="RRM"/>
    <property type="match status" value="2"/>
</dbReference>